<dbReference type="GO" id="GO:0003676">
    <property type="term" value="F:nucleic acid binding"/>
    <property type="evidence" value="ECO:0007669"/>
    <property type="project" value="InterPro"/>
</dbReference>
<sequence>MVVTDGSLSLTGDVAENEGQTLEGQVPPQVINEGQVLTTSGIRGRRGSRGHGKGSRGGRGGTVGSTEVSENQVSQQVNASQAFEEPLNESQASAKPPTRGRGEDEVMLNPDGSVTASSCGYGGVLWNREGAILGAYTGSSLNRSVTFKELLAVEKGLECALLMNLKKVRVATDSYRAMQIIRAREEVMVARAYVDEHGDEVSHDEVFTHVMKWRDARDVALVARGLPTAYPKEIEEEQLM</sequence>
<accession>A0A835ILC0</accession>
<dbReference type="Gene3D" id="3.30.420.10">
    <property type="entry name" value="Ribonuclease H-like superfamily/Ribonuclease H"/>
    <property type="match status" value="1"/>
</dbReference>
<proteinExistence type="predicted"/>
<feature type="compositionally biased region" description="Polar residues" evidence="1">
    <location>
        <begin position="1"/>
        <end position="10"/>
    </location>
</feature>
<protein>
    <recommendedName>
        <fullName evidence="2">RNase H type-1 domain-containing protein</fullName>
    </recommendedName>
</protein>
<dbReference type="InterPro" id="IPR044730">
    <property type="entry name" value="RNase_H-like_dom_plant"/>
</dbReference>
<dbReference type="InterPro" id="IPR002156">
    <property type="entry name" value="RNaseH_domain"/>
</dbReference>
<dbReference type="InterPro" id="IPR012337">
    <property type="entry name" value="RNaseH-like_sf"/>
</dbReference>
<gene>
    <name evidence="3" type="ORF">IFM89_006496</name>
</gene>
<feature type="compositionally biased region" description="Basic residues" evidence="1">
    <location>
        <begin position="43"/>
        <end position="56"/>
    </location>
</feature>
<comment type="caution">
    <text evidence="3">The sequence shown here is derived from an EMBL/GenBank/DDBJ whole genome shotgun (WGS) entry which is preliminary data.</text>
</comment>
<evidence type="ECO:0000313" key="3">
    <source>
        <dbReference type="EMBL" id="KAF9619309.1"/>
    </source>
</evidence>
<evidence type="ECO:0000256" key="1">
    <source>
        <dbReference type="SAM" id="MobiDB-lite"/>
    </source>
</evidence>
<dbReference type="EMBL" id="JADFTS010000002">
    <property type="protein sequence ID" value="KAF9619309.1"/>
    <property type="molecule type" value="Genomic_DNA"/>
</dbReference>
<feature type="compositionally biased region" description="Polar residues" evidence="1">
    <location>
        <begin position="67"/>
        <end position="81"/>
    </location>
</feature>
<feature type="domain" description="RNase H type-1" evidence="2">
    <location>
        <begin position="109"/>
        <end position="220"/>
    </location>
</feature>
<organism evidence="3 4">
    <name type="scientific">Coptis chinensis</name>
    <dbReference type="NCBI Taxonomy" id="261450"/>
    <lineage>
        <taxon>Eukaryota</taxon>
        <taxon>Viridiplantae</taxon>
        <taxon>Streptophyta</taxon>
        <taxon>Embryophyta</taxon>
        <taxon>Tracheophyta</taxon>
        <taxon>Spermatophyta</taxon>
        <taxon>Magnoliopsida</taxon>
        <taxon>Ranunculales</taxon>
        <taxon>Ranunculaceae</taxon>
        <taxon>Coptidoideae</taxon>
        <taxon>Coptis</taxon>
    </lineage>
</organism>
<name>A0A835ILC0_9MAGN</name>
<evidence type="ECO:0000313" key="4">
    <source>
        <dbReference type="Proteomes" id="UP000631114"/>
    </source>
</evidence>
<dbReference type="GO" id="GO:0004523">
    <property type="term" value="F:RNA-DNA hybrid ribonuclease activity"/>
    <property type="evidence" value="ECO:0007669"/>
    <property type="project" value="InterPro"/>
</dbReference>
<dbReference type="OrthoDB" id="651601at2759"/>
<dbReference type="SUPFAM" id="SSF53098">
    <property type="entry name" value="Ribonuclease H-like"/>
    <property type="match status" value="1"/>
</dbReference>
<dbReference type="Proteomes" id="UP000631114">
    <property type="component" value="Unassembled WGS sequence"/>
</dbReference>
<reference evidence="3 4" key="1">
    <citation type="submission" date="2020-10" db="EMBL/GenBank/DDBJ databases">
        <title>The Coptis chinensis genome and diversification of protoberbering-type alkaloids.</title>
        <authorList>
            <person name="Wang B."/>
            <person name="Shu S."/>
            <person name="Song C."/>
            <person name="Liu Y."/>
        </authorList>
    </citation>
    <scope>NUCLEOTIDE SEQUENCE [LARGE SCALE GENOMIC DNA]</scope>
    <source>
        <strain evidence="3">HL-2020</strain>
        <tissue evidence="3">Leaf</tissue>
    </source>
</reference>
<dbReference type="Pfam" id="PF13456">
    <property type="entry name" value="RVT_3"/>
    <property type="match status" value="1"/>
</dbReference>
<dbReference type="AlphaFoldDB" id="A0A835ILC0"/>
<evidence type="ECO:0000259" key="2">
    <source>
        <dbReference type="Pfam" id="PF13456"/>
    </source>
</evidence>
<dbReference type="InterPro" id="IPR036397">
    <property type="entry name" value="RNaseH_sf"/>
</dbReference>
<dbReference type="CDD" id="cd06222">
    <property type="entry name" value="RNase_H_like"/>
    <property type="match status" value="1"/>
</dbReference>
<feature type="region of interest" description="Disordered" evidence="1">
    <location>
        <begin position="1"/>
        <end position="111"/>
    </location>
</feature>
<keyword evidence="4" id="KW-1185">Reference proteome</keyword>